<gene>
    <name evidence="1" type="ORF">BN1708_013281</name>
</gene>
<evidence type="ECO:0000313" key="2">
    <source>
        <dbReference type="Proteomes" id="UP000044602"/>
    </source>
</evidence>
<name>A0A0G4LJ68_VERLO</name>
<dbReference type="EMBL" id="CVQH01013447">
    <property type="protein sequence ID" value="CRK22048.1"/>
    <property type="molecule type" value="Genomic_DNA"/>
</dbReference>
<keyword evidence="2" id="KW-1185">Reference proteome</keyword>
<sequence>MSTLVASIHPSLFDRLEGAGWDIADRDPFNLWNAVTQVVQKISADAIMDLTREFGTIESSDFPTLHAFLARAQTLKRRLCELAGGDTPIFTYNLLNGIRKQYPALWEKHAAMVAVDWDAVVRDISYKANAQESCNSSLAAVQGLGFEKHV</sequence>
<organism evidence="1 2">
    <name type="scientific">Verticillium longisporum</name>
    <name type="common">Verticillium dahliae var. longisporum</name>
    <dbReference type="NCBI Taxonomy" id="100787"/>
    <lineage>
        <taxon>Eukaryota</taxon>
        <taxon>Fungi</taxon>
        <taxon>Dikarya</taxon>
        <taxon>Ascomycota</taxon>
        <taxon>Pezizomycotina</taxon>
        <taxon>Sordariomycetes</taxon>
        <taxon>Hypocreomycetidae</taxon>
        <taxon>Glomerellales</taxon>
        <taxon>Plectosphaerellaceae</taxon>
        <taxon>Verticillium</taxon>
    </lineage>
</organism>
<proteinExistence type="predicted"/>
<dbReference type="AlphaFoldDB" id="A0A0G4LJ68"/>
<evidence type="ECO:0000313" key="1">
    <source>
        <dbReference type="EMBL" id="CRK22048.1"/>
    </source>
</evidence>
<reference evidence="1 2" key="1">
    <citation type="submission" date="2015-05" db="EMBL/GenBank/DDBJ databases">
        <authorList>
            <person name="Wang D.B."/>
            <person name="Wang M."/>
        </authorList>
    </citation>
    <scope>NUCLEOTIDE SEQUENCE [LARGE SCALE GENOMIC DNA]</scope>
    <source>
        <strain evidence="1">VL1</strain>
    </source>
</reference>
<accession>A0A0G4LJ68</accession>
<dbReference type="Proteomes" id="UP000044602">
    <property type="component" value="Unassembled WGS sequence"/>
</dbReference>
<protein>
    <submittedName>
        <fullName evidence="1">Uncharacterized protein</fullName>
    </submittedName>
</protein>